<dbReference type="AlphaFoldDB" id="A0A417YQQ0"/>
<feature type="region of interest" description="Disordered" evidence="1">
    <location>
        <begin position="891"/>
        <end position="939"/>
    </location>
</feature>
<dbReference type="InterPro" id="IPR036465">
    <property type="entry name" value="vWFA_dom_sf"/>
</dbReference>
<feature type="transmembrane region" description="Helical" evidence="2">
    <location>
        <begin position="6"/>
        <end position="25"/>
    </location>
</feature>
<gene>
    <name evidence="4" type="ORF">D1B31_17090</name>
</gene>
<feature type="domain" description="VWFA" evidence="3">
    <location>
        <begin position="404"/>
        <end position="569"/>
    </location>
</feature>
<protein>
    <submittedName>
        <fullName evidence="4">VWA domain-containing protein</fullName>
    </submittedName>
</protein>
<dbReference type="Proteomes" id="UP000284416">
    <property type="component" value="Unassembled WGS sequence"/>
</dbReference>
<dbReference type="SMART" id="SM00327">
    <property type="entry name" value="VWA"/>
    <property type="match status" value="2"/>
</dbReference>
<organism evidence="4 5">
    <name type="scientific">Neobacillus notoginsengisoli</name>
    <dbReference type="NCBI Taxonomy" id="1578198"/>
    <lineage>
        <taxon>Bacteria</taxon>
        <taxon>Bacillati</taxon>
        <taxon>Bacillota</taxon>
        <taxon>Bacilli</taxon>
        <taxon>Bacillales</taxon>
        <taxon>Bacillaceae</taxon>
        <taxon>Neobacillus</taxon>
    </lineage>
</organism>
<feature type="transmembrane region" description="Helical" evidence="2">
    <location>
        <begin position="37"/>
        <end position="58"/>
    </location>
</feature>
<evidence type="ECO:0000313" key="5">
    <source>
        <dbReference type="Proteomes" id="UP000284416"/>
    </source>
</evidence>
<dbReference type="CDD" id="cd00198">
    <property type="entry name" value="vWFA"/>
    <property type="match status" value="1"/>
</dbReference>
<keyword evidence="2" id="KW-0472">Membrane</keyword>
<dbReference type="Pfam" id="PF00092">
    <property type="entry name" value="VWA"/>
    <property type="match status" value="1"/>
</dbReference>
<evidence type="ECO:0000313" key="4">
    <source>
        <dbReference type="EMBL" id="RHW36432.1"/>
    </source>
</evidence>
<proteinExistence type="predicted"/>
<dbReference type="Gene3D" id="3.40.50.410">
    <property type="entry name" value="von Willebrand factor, type A domain"/>
    <property type="match status" value="2"/>
</dbReference>
<keyword evidence="2" id="KW-0812">Transmembrane</keyword>
<dbReference type="SUPFAM" id="SSF53300">
    <property type="entry name" value="vWA-like"/>
    <property type="match status" value="2"/>
</dbReference>
<keyword evidence="2" id="KW-1133">Transmembrane helix</keyword>
<dbReference type="Pfam" id="PF13519">
    <property type="entry name" value="VWA_2"/>
    <property type="match status" value="1"/>
</dbReference>
<dbReference type="EMBL" id="QWEG01000011">
    <property type="protein sequence ID" value="RHW36432.1"/>
    <property type="molecule type" value="Genomic_DNA"/>
</dbReference>
<dbReference type="PANTHER" id="PTHR37947">
    <property type="entry name" value="BLL2462 PROTEIN"/>
    <property type="match status" value="1"/>
</dbReference>
<dbReference type="OrthoDB" id="9781333at2"/>
<evidence type="ECO:0000256" key="2">
    <source>
        <dbReference type="SAM" id="Phobius"/>
    </source>
</evidence>
<dbReference type="InterPro" id="IPR002035">
    <property type="entry name" value="VWF_A"/>
</dbReference>
<accession>A0A417YQQ0</accession>
<dbReference type="PROSITE" id="PS50234">
    <property type="entry name" value="VWFA"/>
    <property type="match status" value="1"/>
</dbReference>
<feature type="compositionally biased region" description="Basic and acidic residues" evidence="1">
    <location>
        <begin position="902"/>
        <end position="939"/>
    </location>
</feature>
<dbReference type="SUPFAM" id="SSF52317">
    <property type="entry name" value="Class I glutamine amidotransferase-like"/>
    <property type="match status" value="1"/>
</dbReference>
<dbReference type="InterPro" id="IPR029062">
    <property type="entry name" value="Class_I_gatase-like"/>
</dbReference>
<evidence type="ECO:0000256" key="1">
    <source>
        <dbReference type="SAM" id="MobiDB-lite"/>
    </source>
</evidence>
<sequence length="939" mass="102698">MGLDVKYPLMFALALPGAFLMYLYFRRAGTVEKKVVGLLRSIVYLLIIFALAVPQLLLPVKTETVVFLADRSKSVEKSEEEILDWISEAVKGKKAEQKYAIASFANGTQMEGSLSGSGNIPEQFSGQLDQSETDIASGLQFASSLIPGGKGGRIVLLTDGNHTTGDALSAARLLKNRNLEIDYVPLKHVSLMDAAVTSLKVPPSLYEGEETSVSVTVSSNTAVNATIRLSVNDKDILRQKVNVKEGDNVFTFTHKAAEPGLAVYKAELVNAGDAHIENNSLHAVSTVKGTPRVLVVEGNTESPLPGILKGSGLVVDLLAPEKLPTALGGYLRYESIVFNNVSGHRVTEGQMELIEKAVREFGTGFVMTGGEDSFGLGGYFKTPIEKLLPVDMDIKGKNEMPSLGLVIVIDRSGSMSGNKFTLAKEAAARSVELLREEDTLGFIAFDDRPWVIVETAPMKNKKEVIKKIRSVSVGGGTNIYPSLEKAYEELRELKLQRKHIILLTDGQSATGGDYEKLIEDGKAKNITLSTVALGSDADRALLEDLAEMGSGRFYDVADASVIPSVLSRETVMTTRTYIEDNPFYPIIAPYPEWSSRFSKGVPQMNAYIAVTPKDRARVPVSSAKDDPVLAQWQYGLGSTLAFTSDVSGKWSGDWARWEGWPGFVNQLITASLPQFDSEPFSISVGKEEGNTVVSLASSSKDPLPIEAAVLSQKGEQIDANTKLVSPGKYQLVYPGKPGMYYLSTRQMQKNGVMKVYRTGFSVPYSEEFLLKGTNKEFLKELVSGNGGRELTDPKEAFRPLKYKPEDKQPISEYLLLVAFLVLVLEIFIRRLGISVFGRLLPKRKLQAESDLPSGGEAVFGRLAGAKERAERNRLAKAVELNAAENAKVVPKRKEPLTGVSTGKRDKVTVEQKHAVPKELTAEEKQDRMQRLLEAKKRRT</sequence>
<comment type="caution">
    <text evidence="4">The sequence shown here is derived from an EMBL/GenBank/DDBJ whole genome shotgun (WGS) entry which is preliminary data.</text>
</comment>
<name>A0A417YQQ0_9BACI</name>
<dbReference type="PANTHER" id="PTHR37947:SF2">
    <property type="entry name" value="VON WILLEBRAND FACTOR TYPE A"/>
    <property type="match status" value="1"/>
</dbReference>
<keyword evidence="5" id="KW-1185">Reference proteome</keyword>
<reference evidence="4 5" key="1">
    <citation type="journal article" date="2017" name="Int. J. Syst. Evol. Microbiol.">
        <title>Bacillus notoginsengisoli sp. nov., a novel bacterium isolated from the rhizosphere of Panax notoginseng.</title>
        <authorList>
            <person name="Zhang M.Y."/>
            <person name="Cheng J."/>
            <person name="Cai Y."/>
            <person name="Zhang T.Y."/>
            <person name="Wu Y.Y."/>
            <person name="Manikprabhu D."/>
            <person name="Li W.J."/>
            <person name="Zhang Y.X."/>
        </authorList>
    </citation>
    <scope>NUCLEOTIDE SEQUENCE [LARGE SCALE GENOMIC DNA]</scope>
    <source>
        <strain evidence="4 5">JCM 30743</strain>
    </source>
</reference>
<evidence type="ECO:0000259" key="3">
    <source>
        <dbReference type="PROSITE" id="PS50234"/>
    </source>
</evidence>
<dbReference type="Gene3D" id="3.40.50.880">
    <property type="match status" value="1"/>
</dbReference>